<keyword evidence="3" id="KW-0645">Protease</keyword>
<proteinExistence type="predicted"/>
<accession>A0AA97PP07</accession>
<evidence type="ECO:0000313" key="8">
    <source>
        <dbReference type="EMBL" id="ELQ41617.1"/>
    </source>
</evidence>
<dbReference type="InterPro" id="IPR051346">
    <property type="entry name" value="OTU_Deubiquitinase"/>
</dbReference>
<keyword evidence="5" id="KW-0378">Hydrolase</keyword>
<sequence>VYASRDRGRSEPGKDDCFAMSRVIHSGQALLAGDPGTGLHNRLWQFFRDRATVYGPNHEQPLSSLSFDSVWLQDLSSTFAEQWCWMHKTLSCRRSDLNRFHLMSWLSAIAFAAKARRETVKDLGILQVLLALAVGPNMADILPPPIDRFELASGYTADFQTWYNNHLFYKYLGKIAQVTEKLKIAPSLRLPNPDPAPTDPASSRLYLARDGFTSVAQLFAQNQPLLHFTQARPALQIHQSARASKNPFSARKHSLKVHGLTERLKLQASSDFQKRYAADLRESTESLEMMSNEQMDLPQDLEELKLKLEEYRDTCARYSGYLLSIIKKSIGAHDLMGRVTRPMPRITPRLFISQLAAHRWELLPDAWKRMIVCYGLSLHDHQRAERLLALASPERQNELVSEVGNPGHTSWDPLEHPMALLMEIEGKITIRPIQMRIAAEMISPPGRQNSIMQLNMGEGKSSVIVPLVAASLAASREKLIRVVVAKPQSKQMFEMLVAKLGGLQSITIRQLPFSRDLRLDATDAVTIAQNLKQCAAEGEILLVQPEHLLSFKLMGQECLINSKTALGKVLLQTQNFFESCSRDIVDESDENFSVKFELIYTMGEQRPVAFSPGRWLLVHQILDIVRQVCPSVARTMPKSINHFDRYGPGSFPFVRVLGNDGQHSLVCAIAQRICATGLASLPVARQDEASRAAVYTYITEQDLSAAQIAQVEAAGCYALWNDTSKNTLLLLRGILAGGILGYGGLSDDNLFIAFEHLLQSDQPDEEYEEWVKDMELSPAFCHLEGINVKDRSQMIQHVFPTLRYSKATVDYFLSKAVFPRYMKEFSSKLSASGWDLGAVKMHPITGFSGTKDSRELLPRSVQHLDLEEQRHINALVLEHLLREENGVVLLPEREAGCTSDAEELLRVVIRQSPEVQVILDVGAQILELNNLQVAQRWLEMNQSANSENSKKQACVFFDGHDNLKVVDLRGTSDILQTSPYAQQLDQCLVFLDEAHTRGTDLKLPIYYRAAVTLGAGLTKDRLVQACMRMRKLGKGQSVLFCVPPDIQSKVIQQRGDPEISTPIGVSDILNWSISETCADLERCVALWEIQGRRFAHQEYLWKGYSSPTRQWAETFLEHEARDIDSLYRPGHRPTITCCEKHTEHDGVQEIARHVAKFGKLDTNSTALQEEQERELSPEMERERQIEKPKSATPAQHVLDQEVVCFVRTGTMRDPSAFLPAFLTLGQTTAAAYLADLREFPSNLLVTKDFARTIKIVSVGDNNKLDQYLRTVQWVVTSTGGGGRGIVQQMVIISPFEAQNLVETINLYKKVVLHLYAPRSLLGFKPLDNLLLYTIPAVPQHWRVPQSLTIQLNLFSGQLYFSSFDEYKAVCEILGLDWNGGGQGGHVGTDGFVEPMFKCADSQAGCTFRHSPVGFLKVFLSKVRRDCKSIDKTHMGKLLNAVLLREEDI</sequence>
<name>A0AA97PP07_PYRO3</name>
<evidence type="ECO:0000256" key="3">
    <source>
        <dbReference type="ARBA" id="ARBA00022670"/>
    </source>
</evidence>
<dbReference type="GO" id="GO:0006508">
    <property type="term" value="P:proteolysis"/>
    <property type="evidence" value="ECO:0007669"/>
    <property type="project" value="UniProtKB-KW"/>
</dbReference>
<reference evidence="8" key="1">
    <citation type="journal article" date="2012" name="PLoS Genet.">
        <title>Comparative analysis of the genomes of two field isolates of the rice blast fungus Magnaporthe oryzae.</title>
        <authorList>
            <person name="Xue M."/>
            <person name="Yang J."/>
            <person name="Li Z."/>
            <person name="Hu S."/>
            <person name="Yao N."/>
            <person name="Dean R.A."/>
            <person name="Zhao W."/>
            <person name="Shen M."/>
            <person name="Zhang H."/>
            <person name="Li C."/>
            <person name="Liu L."/>
            <person name="Cao L."/>
            <person name="Xu X."/>
            <person name="Xing Y."/>
            <person name="Hsiang T."/>
            <person name="Zhang Z."/>
            <person name="Xu J.R."/>
            <person name="Peng Y.L."/>
        </authorList>
    </citation>
    <scope>NUCLEOTIDE SEQUENCE</scope>
    <source>
        <strain evidence="8">Y34</strain>
    </source>
</reference>
<evidence type="ECO:0000256" key="6">
    <source>
        <dbReference type="ARBA" id="ARBA00022807"/>
    </source>
</evidence>
<protein>
    <recommendedName>
        <fullName evidence="2">ubiquitinyl hydrolase 1</fullName>
        <ecNumber evidence="2">3.4.19.12</ecNumber>
    </recommendedName>
</protein>
<evidence type="ECO:0000256" key="1">
    <source>
        <dbReference type="ARBA" id="ARBA00000707"/>
    </source>
</evidence>
<dbReference type="PANTHER" id="PTHR13367:SF34">
    <property type="match status" value="1"/>
</dbReference>
<dbReference type="EMBL" id="JH793170">
    <property type="protein sequence ID" value="ELQ41617.1"/>
    <property type="molecule type" value="Genomic_DNA"/>
</dbReference>
<comment type="catalytic activity">
    <reaction evidence="1">
        <text>Thiol-dependent hydrolysis of ester, thioester, amide, peptide and isopeptide bonds formed by the C-terminal Gly of ubiquitin (a 76-residue protein attached to proteins as an intracellular targeting signal).</text>
        <dbReference type="EC" id="3.4.19.12"/>
    </reaction>
</comment>
<dbReference type="Proteomes" id="UP000011086">
    <property type="component" value="Unassembled WGS sequence"/>
</dbReference>
<evidence type="ECO:0000256" key="5">
    <source>
        <dbReference type="ARBA" id="ARBA00022801"/>
    </source>
</evidence>
<dbReference type="PANTHER" id="PTHR13367">
    <property type="entry name" value="UBIQUITIN THIOESTERASE"/>
    <property type="match status" value="1"/>
</dbReference>
<feature type="domain" description="DUF3638" evidence="7">
    <location>
        <begin position="408"/>
        <end position="632"/>
    </location>
</feature>
<evidence type="ECO:0000259" key="7">
    <source>
        <dbReference type="Pfam" id="PF12340"/>
    </source>
</evidence>
<dbReference type="Pfam" id="PF12340">
    <property type="entry name" value="DUF3638"/>
    <property type="match status" value="1"/>
</dbReference>
<gene>
    <name evidence="8" type="ORF">OOU_Y34scaffold00264g2</name>
</gene>
<dbReference type="InterPro" id="IPR022099">
    <property type="entry name" value="DUF3638"/>
</dbReference>
<dbReference type="EC" id="3.4.19.12" evidence="2"/>
<keyword evidence="4" id="KW-0833">Ubl conjugation pathway</keyword>
<evidence type="ECO:0000256" key="2">
    <source>
        <dbReference type="ARBA" id="ARBA00012759"/>
    </source>
</evidence>
<evidence type="ECO:0000256" key="4">
    <source>
        <dbReference type="ARBA" id="ARBA00022786"/>
    </source>
</evidence>
<feature type="non-terminal residue" evidence="8">
    <location>
        <position position="1"/>
    </location>
</feature>
<keyword evidence="6" id="KW-0788">Thiol protease</keyword>
<dbReference type="GO" id="GO:0004843">
    <property type="term" value="F:cysteine-type deubiquitinase activity"/>
    <property type="evidence" value="ECO:0007669"/>
    <property type="project" value="UniProtKB-EC"/>
</dbReference>
<organism evidence="8">
    <name type="scientific">Pyricularia oryzae (strain Y34)</name>
    <name type="common">Rice blast fungus</name>
    <name type="synonym">Magnaporthe oryzae</name>
    <dbReference type="NCBI Taxonomy" id="1143189"/>
    <lineage>
        <taxon>Eukaryota</taxon>
        <taxon>Fungi</taxon>
        <taxon>Dikarya</taxon>
        <taxon>Ascomycota</taxon>
        <taxon>Pezizomycotina</taxon>
        <taxon>Sordariomycetes</taxon>
        <taxon>Sordariomycetidae</taxon>
        <taxon>Magnaporthales</taxon>
        <taxon>Pyriculariaceae</taxon>
        <taxon>Pyricularia</taxon>
    </lineage>
</organism>